<feature type="chain" id="PRO_5001529246" description="CBM1 domain-containing protein" evidence="2">
    <location>
        <begin position="26"/>
        <end position="275"/>
    </location>
</feature>
<gene>
    <name evidence="3" type="ORF">BN9_026130</name>
</gene>
<evidence type="ECO:0008006" key="5">
    <source>
        <dbReference type="Google" id="ProtNLM"/>
    </source>
</evidence>
<feature type="region of interest" description="Disordered" evidence="1">
    <location>
        <begin position="27"/>
        <end position="53"/>
    </location>
</feature>
<evidence type="ECO:0000256" key="2">
    <source>
        <dbReference type="SAM" id="SignalP"/>
    </source>
</evidence>
<keyword evidence="2" id="KW-0732">Signal</keyword>
<dbReference type="InParanoid" id="A0A024G4Q8"/>
<comment type="caution">
    <text evidence="3">The sequence shown here is derived from an EMBL/GenBank/DDBJ whole genome shotgun (WGS) entry which is preliminary data.</text>
</comment>
<accession>A0A024G4Q8</accession>
<proteinExistence type="predicted"/>
<evidence type="ECO:0000313" key="4">
    <source>
        <dbReference type="Proteomes" id="UP000053237"/>
    </source>
</evidence>
<keyword evidence="4" id="KW-1185">Reference proteome</keyword>
<protein>
    <recommendedName>
        <fullName evidence="5">CBM1 domain-containing protein</fullName>
    </recommendedName>
</protein>
<feature type="signal peptide" evidence="2">
    <location>
        <begin position="1"/>
        <end position="25"/>
    </location>
</feature>
<reference evidence="3 4" key="1">
    <citation type="submission" date="2012-05" db="EMBL/GenBank/DDBJ databases">
        <title>Recombination and specialization in a pathogen metapopulation.</title>
        <authorList>
            <person name="Gardiner A."/>
            <person name="Kemen E."/>
            <person name="Schultz-Larsen T."/>
            <person name="MacLean D."/>
            <person name="Van Oosterhout C."/>
            <person name="Jones J.D.G."/>
        </authorList>
    </citation>
    <scope>NUCLEOTIDE SEQUENCE [LARGE SCALE GENOMIC DNA]</scope>
    <source>
        <strain evidence="3 4">Ac Nc2</strain>
    </source>
</reference>
<sequence length="275" mass="28519">MNIQRILSITASAILFYAQIDTASAQDAPVPTIGDSNTAPSGTPAESVATGQSQTEGGILPFGSNPYNSFPNGQMGAPFGNPGMMPGGQMPIPRAPFMPPVPGQISQFPNPGMLPGGQLPIPRSPISPPIPGQMSQFPYPNPNPFPNPNPNPYYGCTPVSVKGDATYCVQGPVCSGSGYAPAGVMCPQAGDFAVGDCKPGLPSSGLPNMGLGLSCRLPMQTLCVQVNWDTWGCAMENDWGIQNGGYHGGQSFYPPPGLGPSKWGASPIAQRQWGK</sequence>
<evidence type="ECO:0000313" key="3">
    <source>
        <dbReference type="EMBL" id="CCI41829.1"/>
    </source>
</evidence>
<organism evidence="3 4">
    <name type="scientific">Albugo candida</name>
    <dbReference type="NCBI Taxonomy" id="65357"/>
    <lineage>
        <taxon>Eukaryota</taxon>
        <taxon>Sar</taxon>
        <taxon>Stramenopiles</taxon>
        <taxon>Oomycota</taxon>
        <taxon>Peronosporomycetes</taxon>
        <taxon>Albuginales</taxon>
        <taxon>Albuginaceae</taxon>
        <taxon>Albugo</taxon>
    </lineage>
</organism>
<dbReference type="EMBL" id="CAIX01000025">
    <property type="protein sequence ID" value="CCI41829.1"/>
    <property type="molecule type" value="Genomic_DNA"/>
</dbReference>
<evidence type="ECO:0000256" key="1">
    <source>
        <dbReference type="SAM" id="MobiDB-lite"/>
    </source>
</evidence>
<name>A0A024G4Q8_9STRA</name>
<dbReference type="Proteomes" id="UP000053237">
    <property type="component" value="Unassembled WGS sequence"/>
</dbReference>
<dbReference type="STRING" id="65357.A0A024G4Q8"/>
<dbReference type="AlphaFoldDB" id="A0A024G4Q8"/>
<dbReference type="OrthoDB" id="167956at2759"/>